<protein>
    <submittedName>
        <fullName evidence="1">Uncharacterized protein</fullName>
    </submittedName>
</protein>
<proteinExistence type="predicted"/>
<dbReference type="InParanoid" id="A0A0C3GJW8"/>
<dbReference type="HOGENOM" id="CLU_2590584_0_0_1"/>
<reference evidence="1 2" key="1">
    <citation type="submission" date="2014-04" db="EMBL/GenBank/DDBJ databases">
        <authorList>
            <consortium name="DOE Joint Genome Institute"/>
            <person name="Kuo A."/>
            <person name="Tarkka M."/>
            <person name="Buscot F."/>
            <person name="Kohler A."/>
            <person name="Nagy L.G."/>
            <person name="Floudas D."/>
            <person name="Copeland A."/>
            <person name="Barry K.W."/>
            <person name="Cichocki N."/>
            <person name="Veneault-Fourrey C."/>
            <person name="LaButti K."/>
            <person name="Lindquist E.A."/>
            <person name="Lipzen A."/>
            <person name="Lundell T."/>
            <person name="Morin E."/>
            <person name="Murat C."/>
            <person name="Sun H."/>
            <person name="Tunlid A."/>
            <person name="Henrissat B."/>
            <person name="Grigoriev I.V."/>
            <person name="Hibbett D.S."/>
            <person name="Martin F."/>
            <person name="Nordberg H.P."/>
            <person name="Cantor M.N."/>
            <person name="Hua S.X."/>
        </authorList>
    </citation>
    <scope>NUCLEOTIDE SEQUENCE [LARGE SCALE GENOMIC DNA]</scope>
    <source>
        <strain evidence="1 2">F 1598</strain>
    </source>
</reference>
<accession>A0A0C3GJW8</accession>
<keyword evidence="2" id="KW-1185">Reference proteome</keyword>
<name>A0A0C3GJW8_PILCF</name>
<evidence type="ECO:0000313" key="1">
    <source>
        <dbReference type="EMBL" id="KIM90941.1"/>
    </source>
</evidence>
<dbReference type="EMBL" id="KN832972">
    <property type="protein sequence ID" value="KIM90941.1"/>
    <property type="molecule type" value="Genomic_DNA"/>
</dbReference>
<sequence length="80" mass="8638">MMYNAVSSHILASNPAFNRLFLTNAGHVFETPSFCTLAKLTATVTYICLGSPTYGVHGFSLDPTGPQLVFILPLAPKYDS</sequence>
<dbReference type="Proteomes" id="UP000054166">
    <property type="component" value="Unassembled WGS sequence"/>
</dbReference>
<dbReference type="AlphaFoldDB" id="A0A0C3GJW8"/>
<reference evidence="2" key="2">
    <citation type="submission" date="2015-01" db="EMBL/GenBank/DDBJ databases">
        <title>Evolutionary Origins and Diversification of the Mycorrhizal Mutualists.</title>
        <authorList>
            <consortium name="DOE Joint Genome Institute"/>
            <consortium name="Mycorrhizal Genomics Consortium"/>
            <person name="Kohler A."/>
            <person name="Kuo A."/>
            <person name="Nagy L.G."/>
            <person name="Floudas D."/>
            <person name="Copeland A."/>
            <person name="Barry K.W."/>
            <person name="Cichocki N."/>
            <person name="Veneault-Fourrey C."/>
            <person name="LaButti K."/>
            <person name="Lindquist E.A."/>
            <person name="Lipzen A."/>
            <person name="Lundell T."/>
            <person name="Morin E."/>
            <person name="Murat C."/>
            <person name="Riley R."/>
            <person name="Ohm R."/>
            <person name="Sun H."/>
            <person name="Tunlid A."/>
            <person name="Henrissat B."/>
            <person name="Grigoriev I.V."/>
            <person name="Hibbett D.S."/>
            <person name="Martin F."/>
        </authorList>
    </citation>
    <scope>NUCLEOTIDE SEQUENCE [LARGE SCALE GENOMIC DNA]</scope>
    <source>
        <strain evidence="2">F 1598</strain>
    </source>
</reference>
<gene>
    <name evidence="1" type="ORF">PILCRDRAFT_811442</name>
</gene>
<evidence type="ECO:0000313" key="2">
    <source>
        <dbReference type="Proteomes" id="UP000054166"/>
    </source>
</evidence>
<organism evidence="1 2">
    <name type="scientific">Piloderma croceum (strain F 1598)</name>
    <dbReference type="NCBI Taxonomy" id="765440"/>
    <lineage>
        <taxon>Eukaryota</taxon>
        <taxon>Fungi</taxon>
        <taxon>Dikarya</taxon>
        <taxon>Basidiomycota</taxon>
        <taxon>Agaricomycotina</taxon>
        <taxon>Agaricomycetes</taxon>
        <taxon>Agaricomycetidae</taxon>
        <taxon>Atheliales</taxon>
        <taxon>Atheliaceae</taxon>
        <taxon>Piloderma</taxon>
    </lineage>
</organism>